<organism evidence="2 3">
    <name type="scientific">Basidiobolus ranarum</name>
    <dbReference type="NCBI Taxonomy" id="34480"/>
    <lineage>
        <taxon>Eukaryota</taxon>
        <taxon>Fungi</taxon>
        <taxon>Fungi incertae sedis</taxon>
        <taxon>Zoopagomycota</taxon>
        <taxon>Entomophthoromycotina</taxon>
        <taxon>Basidiobolomycetes</taxon>
        <taxon>Basidiobolales</taxon>
        <taxon>Basidiobolaceae</taxon>
        <taxon>Basidiobolus</taxon>
    </lineage>
</organism>
<comment type="caution">
    <text evidence="2">The sequence shown here is derived from an EMBL/GenBank/DDBJ whole genome shotgun (WGS) entry which is preliminary data.</text>
</comment>
<dbReference type="Proteomes" id="UP001479436">
    <property type="component" value="Unassembled WGS sequence"/>
</dbReference>
<dbReference type="Gene3D" id="1.10.1200.10">
    <property type="entry name" value="ACP-like"/>
    <property type="match status" value="1"/>
</dbReference>
<reference evidence="2 3" key="1">
    <citation type="submission" date="2023-04" db="EMBL/GenBank/DDBJ databases">
        <title>Genome of Basidiobolus ranarum AG-B5.</title>
        <authorList>
            <person name="Stajich J.E."/>
            <person name="Carter-House D."/>
            <person name="Gryganskyi A."/>
        </authorList>
    </citation>
    <scope>NUCLEOTIDE SEQUENCE [LARGE SCALE GENOMIC DNA]</scope>
    <source>
        <strain evidence="2 3">AG-B5</strain>
    </source>
</reference>
<dbReference type="SUPFAM" id="SSF53474">
    <property type="entry name" value="alpha/beta-Hydrolases"/>
    <property type="match status" value="1"/>
</dbReference>
<dbReference type="InterPro" id="IPR020802">
    <property type="entry name" value="TesA-like"/>
</dbReference>
<evidence type="ECO:0000313" key="3">
    <source>
        <dbReference type="Proteomes" id="UP001479436"/>
    </source>
</evidence>
<feature type="domain" description="Thioesterase TesA-like" evidence="1">
    <location>
        <begin position="80"/>
        <end position="328"/>
    </location>
</feature>
<dbReference type="InterPro" id="IPR001031">
    <property type="entry name" value="Thioesterase"/>
</dbReference>
<sequence length="333" mass="38019">MGGSSLEVVQYKARIIEHFKLEKNWPVIRIMQHPTIRALATHLDETKSNVTGGLPNQNYDPVVPLQVTGSGVPIFFVHPGVGEVLIFVNLAKYFVNERPFYALRARGFDENQTYFESMEEMADIYTAAIRKTQPEGPYAVAGYSYGGVVAYEIAKRLEAQNQRVAFVGLVNIPPHIKPRMLELNWTEGFLNLSYFLDLITKEEAKKVSPYLHTLTRAEQIDYIWSKASPDRIKELEIDQIQLEKWVDIAESLLKCGRNYEPSGNVERVSVFYAIPLAGKKEDWLNGMLKGWDGFSRKVNNYIDVPGAHYTLMNYHYVPSFQKYLKAELSRSGI</sequence>
<dbReference type="InterPro" id="IPR029058">
    <property type="entry name" value="AB_hydrolase_fold"/>
</dbReference>
<gene>
    <name evidence="2" type="ORF">K7432_016225</name>
</gene>
<accession>A0ABR2WF02</accession>
<dbReference type="Pfam" id="PF00975">
    <property type="entry name" value="Thioesterase"/>
    <property type="match status" value="1"/>
</dbReference>
<proteinExistence type="predicted"/>
<keyword evidence="3" id="KW-1185">Reference proteome</keyword>
<evidence type="ECO:0000259" key="1">
    <source>
        <dbReference type="SMART" id="SM00824"/>
    </source>
</evidence>
<evidence type="ECO:0000313" key="2">
    <source>
        <dbReference type="EMBL" id="KAK9760095.1"/>
    </source>
</evidence>
<dbReference type="Gene3D" id="3.40.50.1820">
    <property type="entry name" value="alpha/beta hydrolase"/>
    <property type="match status" value="1"/>
</dbReference>
<dbReference type="SMART" id="SM00824">
    <property type="entry name" value="PKS_TE"/>
    <property type="match status" value="1"/>
</dbReference>
<name>A0ABR2WF02_9FUNG</name>
<protein>
    <recommendedName>
        <fullName evidence="1">Thioesterase TesA-like domain-containing protein</fullName>
    </recommendedName>
</protein>
<dbReference type="InterPro" id="IPR036736">
    <property type="entry name" value="ACP-like_sf"/>
</dbReference>
<dbReference type="EMBL" id="JASJQH010002560">
    <property type="protein sequence ID" value="KAK9760095.1"/>
    <property type="molecule type" value="Genomic_DNA"/>
</dbReference>